<reference evidence="3 4" key="1">
    <citation type="journal article" date="2015" name="Genome Announc.">
        <title>Expanding the biotechnology potential of lactobacilli through comparative genomics of 213 strains and associated genera.</title>
        <authorList>
            <person name="Sun Z."/>
            <person name="Harris H.M."/>
            <person name="McCann A."/>
            <person name="Guo C."/>
            <person name="Argimon S."/>
            <person name="Zhang W."/>
            <person name="Yang X."/>
            <person name="Jeffery I.B."/>
            <person name="Cooney J.C."/>
            <person name="Kagawa T.F."/>
            <person name="Liu W."/>
            <person name="Song Y."/>
            <person name="Salvetti E."/>
            <person name="Wrobel A."/>
            <person name="Rasinkangas P."/>
            <person name="Parkhill J."/>
            <person name="Rea M.C."/>
            <person name="O'Sullivan O."/>
            <person name="Ritari J."/>
            <person name="Douillard F.P."/>
            <person name="Paul Ross R."/>
            <person name="Yang R."/>
            <person name="Briner A.E."/>
            <person name="Felis G.E."/>
            <person name="de Vos W.M."/>
            <person name="Barrangou R."/>
            <person name="Klaenhammer T.R."/>
            <person name="Caufield P.W."/>
            <person name="Cui Y."/>
            <person name="Zhang H."/>
            <person name="O'Toole P.W."/>
        </authorList>
    </citation>
    <scope>NUCLEOTIDE SEQUENCE [LARGE SCALE GENOMIC DNA]</scope>
    <source>
        <strain evidence="3 4">DSM 5007</strain>
    </source>
</reference>
<dbReference type="PATRIC" id="fig|1423807.3.peg.2365"/>
<dbReference type="STRING" id="1423807.FD16_GL002298"/>
<name>A0A0R1WCE5_9LACO</name>
<evidence type="ECO:0000256" key="2">
    <source>
        <dbReference type="SAM" id="Phobius"/>
    </source>
</evidence>
<feature type="region of interest" description="Disordered" evidence="1">
    <location>
        <begin position="1"/>
        <end position="93"/>
    </location>
</feature>
<gene>
    <name evidence="3" type="ORF">FD16_GL002298</name>
</gene>
<feature type="compositionally biased region" description="Basic and acidic residues" evidence="1">
    <location>
        <begin position="40"/>
        <end position="50"/>
    </location>
</feature>
<feature type="transmembrane region" description="Helical" evidence="2">
    <location>
        <begin position="109"/>
        <end position="130"/>
    </location>
</feature>
<organism evidence="3 4">
    <name type="scientific">Paucilactobacillus suebicus DSM 5007 = KCTC 3549</name>
    <dbReference type="NCBI Taxonomy" id="1423807"/>
    <lineage>
        <taxon>Bacteria</taxon>
        <taxon>Bacillati</taxon>
        <taxon>Bacillota</taxon>
        <taxon>Bacilli</taxon>
        <taxon>Lactobacillales</taxon>
        <taxon>Lactobacillaceae</taxon>
        <taxon>Paucilactobacillus</taxon>
    </lineage>
</organism>
<evidence type="ECO:0000313" key="4">
    <source>
        <dbReference type="Proteomes" id="UP000051820"/>
    </source>
</evidence>
<proteinExistence type="predicted"/>
<keyword evidence="2" id="KW-0812">Transmembrane</keyword>
<evidence type="ECO:0000313" key="3">
    <source>
        <dbReference type="EMBL" id="KRM12547.1"/>
    </source>
</evidence>
<dbReference type="EMBL" id="AZGF01000007">
    <property type="protein sequence ID" value="KRM12547.1"/>
    <property type="molecule type" value="Genomic_DNA"/>
</dbReference>
<protein>
    <submittedName>
        <fullName evidence="3">Small membrane protein</fullName>
    </submittedName>
</protein>
<evidence type="ECO:0000256" key="1">
    <source>
        <dbReference type="SAM" id="MobiDB-lite"/>
    </source>
</evidence>
<feature type="compositionally biased region" description="Basic and acidic residues" evidence="1">
    <location>
        <begin position="21"/>
        <end position="32"/>
    </location>
</feature>
<accession>A0A0R1WCE5</accession>
<keyword evidence="2" id="KW-0472">Membrane</keyword>
<dbReference type="RefSeq" id="WP_010622417.1">
    <property type="nucleotide sequence ID" value="NZ_AZGF01000007.1"/>
</dbReference>
<sequence>MAKDEQEQEPLSRQAYRRQHKEQQEPTQEKRVGSFRRRIQPKDERDKPTEDQIDENEPNETRSGNEFNTRRSNHQNTDLDDQPNDEDVRTSRSGVGTVEFKVQRLKHKLNIAIICLVVAIVIVYLILFFVG</sequence>
<dbReference type="AlphaFoldDB" id="A0A0R1WCE5"/>
<keyword evidence="4" id="KW-1185">Reference proteome</keyword>
<comment type="caution">
    <text evidence="3">The sequence shown here is derived from an EMBL/GenBank/DDBJ whole genome shotgun (WGS) entry which is preliminary data.</text>
</comment>
<dbReference type="Proteomes" id="UP000051820">
    <property type="component" value="Unassembled WGS sequence"/>
</dbReference>
<keyword evidence="2" id="KW-1133">Transmembrane helix</keyword>